<dbReference type="Pfam" id="PF07766">
    <property type="entry name" value="LETM1_RBD"/>
    <property type="match status" value="1"/>
</dbReference>
<dbReference type="Proteomes" id="UP000831290">
    <property type="component" value="Chromosome"/>
</dbReference>
<gene>
    <name evidence="2" type="ORF">MQE35_00690</name>
</gene>
<feature type="domain" description="Letm1 RBD" evidence="1">
    <location>
        <begin position="336"/>
        <end position="392"/>
    </location>
</feature>
<evidence type="ECO:0000313" key="2">
    <source>
        <dbReference type="EMBL" id="UOB17830.1"/>
    </source>
</evidence>
<protein>
    <submittedName>
        <fullName evidence="2">LETM1-related biofilm-associated protein</fullName>
    </submittedName>
</protein>
<dbReference type="AlphaFoldDB" id="A0A9E7CZT0"/>
<dbReference type="EMBL" id="CP094358">
    <property type="protein sequence ID" value="UOB17830.1"/>
    <property type="molecule type" value="Genomic_DNA"/>
</dbReference>
<dbReference type="KEGG" id="fbm:MQE35_00690"/>
<dbReference type="InterPro" id="IPR033122">
    <property type="entry name" value="LETM1-like_RBD"/>
</dbReference>
<proteinExistence type="predicted"/>
<evidence type="ECO:0000313" key="3">
    <source>
        <dbReference type="Proteomes" id="UP000831290"/>
    </source>
</evidence>
<evidence type="ECO:0000259" key="1">
    <source>
        <dbReference type="Pfam" id="PF07766"/>
    </source>
</evidence>
<accession>A0A9E7CZT0</accession>
<sequence length="393" mass="45763">MNPSAQGWIDKLGSLITQKDVTFKSFDSLYYRLRDIGFIYGMNLETVIYFEEDNAWSEDELAKINLITALYHIYHIENKSDNFKNFVIKLAEFYSKLNNETILSIEKNTSVKLEKLIHERVFIDDNIISKTFNKILTNSLLNVDILVFKKYLSGKVNDPVLHAKRLENIIINLTYHTLNSKEEKTKYDLQLVKLFESSLSYNSKDKRVFDGTYRDELKIGFDSNEYKYFMDLACLAAWDDRSLEYKESVFIYGIGKDLDLDEDNITESLNYVETFFEVHKDDVQILRDSNPVKQLYDNSAKLVNKLIKRNSKRLLKEISESKELLYLLSKSTIKELTAEEKKKIREQLLDIFKAIPSLAIFALPGGAILLPLFVKLIPKLLPSAFDDNRVEEE</sequence>
<reference evidence="2" key="1">
    <citation type="submission" date="2022-03" db="EMBL/GenBank/DDBJ databases">
        <title>Description of Abyssus ytuae gen. nov., sp. nov., a novel member of the family Flavobacteriaceae isolated from the sediment of Mariana Trench.</title>
        <authorList>
            <person name="Zhang J."/>
            <person name="Xu X."/>
        </authorList>
    </citation>
    <scope>NUCLEOTIDE SEQUENCE</scope>
    <source>
        <strain evidence="2">MT3330</strain>
    </source>
</reference>
<organism evidence="2 3">
    <name type="scientific">Abyssalbus ytuae</name>
    <dbReference type="NCBI Taxonomy" id="2926907"/>
    <lineage>
        <taxon>Bacteria</taxon>
        <taxon>Pseudomonadati</taxon>
        <taxon>Bacteroidota</taxon>
        <taxon>Flavobacteriia</taxon>
        <taxon>Flavobacteriales</taxon>
        <taxon>Flavobacteriaceae</taxon>
        <taxon>Abyssalbus</taxon>
    </lineage>
</organism>
<dbReference type="GO" id="GO:0043022">
    <property type="term" value="F:ribosome binding"/>
    <property type="evidence" value="ECO:0007669"/>
    <property type="project" value="InterPro"/>
</dbReference>
<name>A0A9E7CZT0_9FLAO</name>
<keyword evidence="3" id="KW-1185">Reference proteome</keyword>
<dbReference type="NCBIfam" id="NF040639">
    <property type="entry name" value="LETM1_rel_film"/>
    <property type="match status" value="1"/>
</dbReference>
<dbReference type="RefSeq" id="WP_255843591.1">
    <property type="nucleotide sequence ID" value="NZ_CP094358.1"/>
</dbReference>